<dbReference type="HOGENOM" id="CLU_019722_2_1_0"/>
<keyword evidence="7" id="KW-1185">Reference proteome</keyword>
<accession>D1CGS8</accession>
<comment type="pathway">
    <text evidence="1 4">Carotenoid biosynthesis.</text>
</comment>
<protein>
    <submittedName>
        <fullName evidence="6">Phytoene desaturase</fullName>
    </submittedName>
</protein>
<dbReference type="EMBL" id="CP001826">
    <property type="protein sequence ID" value="ACZ42949.1"/>
    <property type="molecule type" value="Genomic_DNA"/>
</dbReference>
<dbReference type="PANTHER" id="PTHR43734:SF1">
    <property type="entry name" value="PHYTOENE DESATURASE"/>
    <property type="match status" value="1"/>
</dbReference>
<keyword evidence="2 4" id="KW-0125">Carotenoid biosynthesis</keyword>
<proteinExistence type="inferred from homology"/>
<evidence type="ECO:0000256" key="1">
    <source>
        <dbReference type="ARBA" id="ARBA00004829"/>
    </source>
</evidence>
<name>D1CGS8_THET1</name>
<dbReference type="RefSeq" id="WP_012875980.1">
    <property type="nucleotide sequence ID" value="NC_013526.1"/>
</dbReference>
<dbReference type="GO" id="GO:0016491">
    <property type="term" value="F:oxidoreductase activity"/>
    <property type="evidence" value="ECO:0007669"/>
    <property type="project" value="UniProtKB-KW"/>
</dbReference>
<dbReference type="KEGG" id="ttr:Tter_2045"/>
<reference evidence="7" key="1">
    <citation type="journal article" date="2010" name="Stand. Genomic Sci.">
        <title>Complete genome sequence of 'Thermobaculum terrenum' type strain (YNP1).</title>
        <authorList>
            <person name="Kiss H."/>
            <person name="Cleland D."/>
            <person name="Lapidus A."/>
            <person name="Lucas S."/>
            <person name="Glavina Del Rio T."/>
            <person name="Nolan M."/>
            <person name="Tice H."/>
            <person name="Han C."/>
            <person name="Goodwin L."/>
            <person name="Pitluck S."/>
            <person name="Liolios K."/>
            <person name="Ivanova N."/>
            <person name="Mavromatis K."/>
            <person name="Ovchinnikova G."/>
            <person name="Pati A."/>
            <person name="Chen A."/>
            <person name="Palaniappan K."/>
            <person name="Land M."/>
            <person name="Hauser L."/>
            <person name="Chang Y."/>
            <person name="Jeffries C."/>
            <person name="Lu M."/>
            <person name="Brettin T."/>
            <person name="Detter J."/>
            <person name="Goker M."/>
            <person name="Tindall B."/>
            <person name="Beck B."/>
            <person name="McDermott T."/>
            <person name="Woyke T."/>
            <person name="Bristow J."/>
            <person name="Eisen J."/>
            <person name="Markowitz V."/>
            <person name="Hugenholtz P."/>
            <person name="Kyrpides N."/>
            <person name="Klenk H."/>
            <person name="Cheng J."/>
        </authorList>
    </citation>
    <scope>NUCLEOTIDE SEQUENCE [LARGE SCALE GENOMIC DNA]</scope>
    <source>
        <strain evidence="7">ATCC BAA-798 / YNP1</strain>
    </source>
</reference>
<evidence type="ECO:0000256" key="3">
    <source>
        <dbReference type="ARBA" id="ARBA00023002"/>
    </source>
</evidence>
<sequence>MAGRVVVIGGGIGGLGTACLLGRSGYEVTLLEKNERVGGRANLLEDVGFRWDMGPSWYLMPDVFEAFFDLLGEKVGDHLRLRRLSPSYRIFFEDGDVVDMTGDLEADAETFERYEPGAGARLREYLRLSEYQYQVAMSQFVPRNYDSIFEFFNPMLLLKGSSLHVFERMEDYVSRYFSHPKLRKIIQYTLVFLGSSPYTTPALYNIMSHVDFNLGVWYPEGGIYEIVRVLERLARESGVEIVTSCPAEAIVVEGGRVSGVSTSRGFYRADVVVSNADVYHTETRLLPPRYRSYSERYWRRRTLAPSAFIIYLGVRGELPQLLHHNLYFCEDWRTNFAQIFDRPEYPRNPSVYVCCPSRTDPSVSPAGHENLFVLVPIAPGLPDNDEIRRSYAARVLGLLSEKLDIPDLRERVVVQHTFSRRDFEERYNSYRGSALGLAHTLSQSAVFRPSNRSRKVRGLFYVGANTNPGIGMPMCLISAELAWRRVVYGK</sequence>
<keyword evidence="3 4" id="KW-0560">Oxidoreductase</keyword>
<dbReference type="PANTHER" id="PTHR43734">
    <property type="entry name" value="PHYTOENE DESATURASE"/>
    <property type="match status" value="1"/>
</dbReference>
<dbReference type="STRING" id="525904.Tter_2045"/>
<dbReference type="GO" id="GO:0016117">
    <property type="term" value="P:carotenoid biosynthetic process"/>
    <property type="evidence" value="ECO:0007669"/>
    <property type="project" value="UniProtKB-KW"/>
</dbReference>
<dbReference type="PROSITE" id="PS51257">
    <property type="entry name" value="PROKAR_LIPOPROTEIN"/>
    <property type="match status" value="1"/>
</dbReference>
<dbReference type="SUPFAM" id="SSF51905">
    <property type="entry name" value="FAD/NAD(P)-binding domain"/>
    <property type="match status" value="1"/>
</dbReference>
<dbReference type="eggNOG" id="COG1233">
    <property type="taxonomic scope" value="Bacteria"/>
</dbReference>
<evidence type="ECO:0000256" key="2">
    <source>
        <dbReference type="ARBA" id="ARBA00022746"/>
    </source>
</evidence>
<dbReference type="Gene3D" id="3.50.50.60">
    <property type="entry name" value="FAD/NAD(P)-binding domain"/>
    <property type="match status" value="2"/>
</dbReference>
<dbReference type="Pfam" id="PF01593">
    <property type="entry name" value="Amino_oxidase"/>
    <property type="match status" value="1"/>
</dbReference>
<dbReference type="AlphaFoldDB" id="D1CGS8"/>
<comment type="similarity">
    <text evidence="4">Belongs to the carotenoid/retinoid oxidoreductase family.</text>
</comment>
<evidence type="ECO:0000259" key="5">
    <source>
        <dbReference type="Pfam" id="PF01593"/>
    </source>
</evidence>
<evidence type="ECO:0000313" key="7">
    <source>
        <dbReference type="Proteomes" id="UP000000323"/>
    </source>
</evidence>
<gene>
    <name evidence="6" type="ordered locus">Tter_2045</name>
</gene>
<evidence type="ECO:0000256" key="4">
    <source>
        <dbReference type="RuleBase" id="RU362075"/>
    </source>
</evidence>
<organism evidence="6 7">
    <name type="scientific">Thermobaculum terrenum (strain ATCC BAA-798 / CCMEE 7001 / YNP1)</name>
    <dbReference type="NCBI Taxonomy" id="525904"/>
    <lineage>
        <taxon>Bacteria</taxon>
        <taxon>Bacillati</taxon>
        <taxon>Chloroflexota</taxon>
        <taxon>Chloroflexia</taxon>
        <taxon>Candidatus Thermobaculales</taxon>
        <taxon>Candidatus Thermobaculaceae</taxon>
        <taxon>Thermobaculum</taxon>
    </lineage>
</organism>
<evidence type="ECO:0000313" key="6">
    <source>
        <dbReference type="EMBL" id="ACZ42949.1"/>
    </source>
</evidence>
<dbReference type="NCBIfam" id="TIGR02734">
    <property type="entry name" value="crtI_fam"/>
    <property type="match status" value="1"/>
</dbReference>
<dbReference type="Proteomes" id="UP000000323">
    <property type="component" value="Chromosome 2"/>
</dbReference>
<dbReference type="InterPro" id="IPR014105">
    <property type="entry name" value="Carotenoid/retinoid_OxRdtase"/>
</dbReference>
<dbReference type="InterPro" id="IPR002937">
    <property type="entry name" value="Amino_oxidase"/>
</dbReference>
<dbReference type="InterPro" id="IPR036188">
    <property type="entry name" value="FAD/NAD-bd_sf"/>
</dbReference>
<feature type="domain" description="Amine oxidase" evidence="5">
    <location>
        <begin position="12"/>
        <end position="485"/>
    </location>
</feature>